<evidence type="ECO:0000256" key="1">
    <source>
        <dbReference type="SAM" id="MobiDB-lite"/>
    </source>
</evidence>
<accession>A0A1T3CU02</accession>
<dbReference type="OrthoDB" id="4900702at2759"/>
<protein>
    <submittedName>
        <fullName evidence="2">Uncharacterized protein</fullName>
    </submittedName>
</protein>
<gene>
    <name evidence="2" type="ORF">A0O28_0028510</name>
</gene>
<comment type="caution">
    <text evidence="2">The sequence shown here is derived from an EMBL/GenBank/DDBJ whole genome shotgun (WGS) entry which is preliminary data.</text>
</comment>
<feature type="region of interest" description="Disordered" evidence="1">
    <location>
        <begin position="289"/>
        <end position="363"/>
    </location>
</feature>
<feature type="region of interest" description="Disordered" evidence="1">
    <location>
        <begin position="261"/>
        <end position="280"/>
    </location>
</feature>
<organism evidence="2 3">
    <name type="scientific">Trichoderma guizhouense</name>
    <dbReference type="NCBI Taxonomy" id="1491466"/>
    <lineage>
        <taxon>Eukaryota</taxon>
        <taxon>Fungi</taxon>
        <taxon>Dikarya</taxon>
        <taxon>Ascomycota</taxon>
        <taxon>Pezizomycotina</taxon>
        <taxon>Sordariomycetes</taxon>
        <taxon>Hypocreomycetidae</taxon>
        <taxon>Hypocreales</taxon>
        <taxon>Hypocreaceae</taxon>
        <taxon>Trichoderma</taxon>
    </lineage>
</organism>
<evidence type="ECO:0000313" key="3">
    <source>
        <dbReference type="Proteomes" id="UP000191004"/>
    </source>
</evidence>
<dbReference type="EMBL" id="LVVK01000007">
    <property type="protein sequence ID" value="OPB44532.1"/>
    <property type="molecule type" value="Genomic_DNA"/>
</dbReference>
<sequence>MPPFEKPKGPFNSSQLRAWSDNVEPQMRDLLWGDYWQRFNTIQIPIFGPDVYFENALHIAKHAKGQKEFERRFEAENKRRQKLASKMFTAAMRAIDEDETDLCKNARDRVSELCQTGCYLDFLRLLIGVSHGWDEDAAQDSQLDGDTCNLSEEMQDSADQIQDSDDEETHHETPWLGDDYFGAPMDRRTREELLVRVLSHCMGVSAHGPCTSPSNDTVGPESDVSVSERENEEEEIPHRQGKRKRDLSDDDVPTARSLRRKLMSGMIPDDKDFPLTPQGDIDWEAIDDELLFPSSMDEYDFDEYGYDEDDGDDDDEYHHEDEEDDGDDEGDEEEDDNGGDQDDGEEEDGDDKGSIPIKISFFL</sequence>
<feature type="compositionally biased region" description="Acidic residues" evidence="1">
    <location>
        <begin position="297"/>
        <end position="350"/>
    </location>
</feature>
<proteinExistence type="predicted"/>
<feature type="region of interest" description="Disordered" evidence="1">
    <location>
        <begin position="206"/>
        <end position="253"/>
    </location>
</feature>
<feature type="region of interest" description="Disordered" evidence="1">
    <location>
        <begin position="155"/>
        <end position="182"/>
    </location>
</feature>
<keyword evidence="3" id="KW-1185">Reference proteome</keyword>
<dbReference type="AlphaFoldDB" id="A0A1T3CU02"/>
<reference evidence="2 3" key="1">
    <citation type="submission" date="2016-04" db="EMBL/GenBank/DDBJ databases">
        <title>Multiple horizontal gene transfer events from other fungi enriched the ability of the initially mycotrophic fungus Trichoderma (Ascomycota) to feed on dead plant biomass.</title>
        <authorList>
            <person name="Atanasova L."/>
            <person name="Chenthamara K."/>
            <person name="Zhang J."/>
            <person name="Grujic M."/>
            <person name="Henrissat B."/>
            <person name="Kuo A."/>
            <person name="Aertz A."/>
            <person name="Salamov A."/>
            <person name="Lipzen A."/>
            <person name="Labutti K."/>
            <person name="Barry K."/>
            <person name="Miao Y."/>
            <person name="Rahimi M.J."/>
            <person name="Shen Q."/>
            <person name="Grigoriev I.V."/>
            <person name="Kubicek C.P."/>
            <person name="Druzhinina I.S."/>
        </authorList>
    </citation>
    <scope>NUCLEOTIDE SEQUENCE [LARGE SCALE GENOMIC DNA]</scope>
    <source>
        <strain evidence="2 3">NJAU 4742</strain>
    </source>
</reference>
<evidence type="ECO:0000313" key="2">
    <source>
        <dbReference type="EMBL" id="OPB44532.1"/>
    </source>
</evidence>
<dbReference type="Proteomes" id="UP000191004">
    <property type="component" value="Unassembled WGS sequence"/>
</dbReference>
<name>A0A1T3CU02_9HYPO</name>